<keyword evidence="2" id="KW-0663">Pyridoxal phosphate</keyword>
<dbReference type="SUPFAM" id="SSF53686">
    <property type="entry name" value="Tryptophan synthase beta subunit-like PLP-dependent enzymes"/>
    <property type="match status" value="1"/>
</dbReference>
<reference evidence="5 6" key="1">
    <citation type="submission" date="2020-02" db="EMBL/GenBank/DDBJ databases">
        <authorList>
            <person name="Li X.-J."/>
            <person name="Han X.-M."/>
        </authorList>
    </citation>
    <scope>NUCLEOTIDE SEQUENCE [LARGE SCALE GENOMIC DNA]</scope>
    <source>
        <strain evidence="5 6">CCTCC AB 2017055</strain>
    </source>
</reference>
<dbReference type="AlphaFoldDB" id="A0A6L9S9B8"/>
<evidence type="ECO:0000256" key="2">
    <source>
        <dbReference type="ARBA" id="ARBA00022898"/>
    </source>
</evidence>
<dbReference type="EMBL" id="JAAGOA010000012">
    <property type="protein sequence ID" value="NEE01975.1"/>
    <property type="molecule type" value="Genomic_DNA"/>
</dbReference>
<dbReference type="PANTHER" id="PTHR48078:SF17">
    <property type="entry name" value="THREONINE DEHYDRATASE"/>
    <property type="match status" value="1"/>
</dbReference>
<comment type="caution">
    <text evidence="5">The sequence shown here is derived from an EMBL/GenBank/DDBJ whole genome shotgun (WGS) entry which is preliminary data.</text>
</comment>
<accession>A0A6L9S9B8</accession>
<feature type="domain" description="Tryptophan synthase beta chain-like PALP" evidence="4">
    <location>
        <begin position="27"/>
        <end position="306"/>
    </location>
</feature>
<organism evidence="5 6">
    <name type="scientific">Phytoactinopolyspora halotolerans</name>
    <dbReference type="NCBI Taxonomy" id="1981512"/>
    <lineage>
        <taxon>Bacteria</taxon>
        <taxon>Bacillati</taxon>
        <taxon>Actinomycetota</taxon>
        <taxon>Actinomycetes</taxon>
        <taxon>Jiangellales</taxon>
        <taxon>Jiangellaceae</taxon>
        <taxon>Phytoactinopolyspora</taxon>
    </lineage>
</organism>
<proteinExistence type="predicted"/>
<gene>
    <name evidence="5" type="ORF">G1H10_17510</name>
</gene>
<name>A0A6L9S9B8_9ACTN</name>
<dbReference type="GO" id="GO:0003941">
    <property type="term" value="F:L-serine ammonia-lyase activity"/>
    <property type="evidence" value="ECO:0007669"/>
    <property type="project" value="TreeGrafter"/>
</dbReference>
<keyword evidence="6" id="KW-1185">Reference proteome</keyword>
<dbReference type="GO" id="GO:0006565">
    <property type="term" value="P:L-serine catabolic process"/>
    <property type="evidence" value="ECO:0007669"/>
    <property type="project" value="TreeGrafter"/>
</dbReference>
<dbReference type="InterPro" id="IPR036052">
    <property type="entry name" value="TrpB-like_PALP_sf"/>
</dbReference>
<dbReference type="Gene3D" id="3.40.50.1100">
    <property type="match status" value="2"/>
</dbReference>
<dbReference type="RefSeq" id="WP_163740121.1">
    <property type="nucleotide sequence ID" value="NZ_JAAGOA010000012.1"/>
</dbReference>
<evidence type="ECO:0000256" key="3">
    <source>
        <dbReference type="ARBA" id="ARBA00023239"/>
    </source>
</evidence>
<dbReference type="PANTHER" id="PTHR48078">
    <property type="entry name" value="THREONINE DEHYDRATASE, MITOCHONDRIAL-RELATED"/>
    <property type="match status" value="1"/>
</dbReference>
<dbReference type="Proteomes" id="UP000475214">
    <property type="component" value="Unassembled WGS sequence"/>
</dbReference>
<dbReference type="GO" id="GO:0006567">
    <property type="term" value="P:L-threonine catabolic process"/>
    <property type="evidence" value="ECO:0007669"/>
    <property type="project" value="TreeGrafter"/>
</dbReference>
<protein>
    <submittedName>
        <fullName evidence="5">Pyridoxal-phosphate dependent enzyme</fullName>
    </submittedName>
</protein>
<evidence type="ECO:0000259" key="4">
    <source>
        <dbReference type="Pfam" id="PF00291"/>
    </source>
</evidence>
<sequence length="323" mass="33911">MDTPPVEADIDIDLDRITEAATVIDPAFLNTPQYVDEQLSARLGRRLMVKVETLNPLRSFKGRGATFHVRQLPVGSTAVCASGGGNFGQAIAYAAAGRGLNAAVFVPATMSRVKVERMESFGARVHVVDGDHQQAARTFADSAPERVMVEDGRDVRVAEGAGTIGLELTREGGFDTLVLPVGDGALITGVARWVKAHEPDVRVVGVGAAAAPALVESWRAGEVMRIEPRNAFAAGISIGRPYPEAVLRTRALVDDMVLVEDDELVAAMHLAATTLGVLPEPAGAAGIAAVAGNHVSGERIATVITGANADLELYADAWPRSHA</sequence>
<evidence type="ECO:0000313" key="5">
    <source>
        <dbReference type="EMBL" id="NEE01975.1"/>
    </source>
</evidence>
<evidence type="ECO:0000313" key="6">
    <source>
        <dbReference type="Proteomes" id="UP000475214"/>
    </source>
</evidence>
<evidence type="ECO:0000256" key="1">
    <source>
        <dbReference type="ARBA" id="ARBA00001933"/>
    </source>
</evidence>
<dbReference type="InterPro" id="IPR001926">
    <property type="entry name" value="TrpB-like_PALP"/>
</dbReference>
<dbReference type="GO" id="GO:0004794">
    <property type="term" value="F:threonine deaminase activity"/>
    <property type="evidence" value="ECO:0007669"/>
    <property type="project" value="TreeGrafter"/>
</dbReference>
<dbReference type="InterPro" id="IPR050147">
    <property type="entry name" value="Ser/Thr_Dehydratase"/>
</dbReference>
<dbReference type="GO" id="GO:0009097">
    <property type="term" value="P:isoleucine biosynthetic process"/>
    <property type="evidence" value="ECO:0007669"/>
    <property type="project" value="TreeGrafter"/>
</dbReference>
<keyword evidence="3" id="KW-0456">Lyase</keyword>
<dbReference type="Pfam" id="PF00291">
    <property type="entry name" value="PALP"/>
    <property type="match status" value="1"/>
</dbReference>
<comment type="cofactor">
    <cofactor evidence="1">
        <name>pyridoxal 5'-phosphate</name>
        <dbReference type="ChEBI" id="CHEBI:597326"/>
    </cofactor>
</comment>